<evidence type="ECO:0000256" key="3">
    <source>
        <dbReference type="ARBA" id="ARBA00022475"/>
    </source>
</evidence>
<dbReference type="InterPro" id="IPR011066">
    <property type="entry name" value="MscS_channel_C_sf"/>
</dbReference>
<comment type="similarity">
    <text evidence="2">Belongs to the MscS (TC 1.A.23) family.</text>
</comment>
<evidence type="ECO:0000259" key="9">
    <source>
        <dbReference type="Pfam" id="PF21082"/>
    </source>
</evidence>
<evidence type="ECO:0000256" key="4">
    <source>
        <dbReference type="ARBA" id="ARBA00022692"/>
    </source>
</evidence>
<dbReference type="Pfam" id="PF21082">
    <property type="entry name" value="MS_channel_3rd"/>
    <property type="match status" value="1"/>
</dbReference>
<feature type="domain" description="Mechanosensitive ion channel MscS C-terminal" evidence="9">
    <location>
        <begin position="258"/>
        <end position="346"/>
    </location>
</feature>
<feature type="transmembrane region" description="Helical" evidence="7">
    <location>
        <begin position="25"/>
        <end position="50"/>
    </location>
</feature>
<dbReference type="InterPro" id="IPR010920">
    <property type="entry name" value="LSM_dom_sf"/>
</dbReference>
<dbReference type="Pfam" id="PF00924">
    <property type="entry name" value="MS_channel_2nd"/>
    <property type="match status" value="1"/>
</dbReference>
<evidence type="ECO:0000259" key="8">
    <source>
        <dbReference type="Pfam" id="PF00924"/>
    </source>
</evidence>
<dbReference type="InterPro" id="IPR049142">
    <property type="entry name" value="MS_channel_1st"/>
</dbReference>
<organism evidence="11 12">
    <name type="scientific">Caminibacter mediatlanticus TB-2</name>
    <dbReference type="NCBI Taxonomy" id="391592"/>
    <lineage>
        <taxon>Bacteria</taxon>
        <taxon>Pseudomonadati</taxon>
        <taxon>Campylobacterota</taxon>
        <taxon>Epsilonproteobacteria</taxon>
        <taxon>Nautiliales</taxon>
        <taxon>Nautiliaceae</taxon>
        <taxon>Caminibacter</taxon>
    </lineage>
</organism>
<dbReference type="Pfam" id="PF21088">
    <property type="entry name" value="MS_channel_1st"/>
    <property type="match status" value="1"/>
</dbReference>
<dbReference type="InterPro" id="IPR023408">
    <property type="entry name" value="MscS_beta-dom_sf"/>
</dbReference>
<evidence type="ECO:0008006" key="13">
    <source>
        <dbReference type="Google" id="ProtNLM"/>
    </source>
</evidence>
<dbReference type="GO" id="GO:0005886">
    <property type="term" value="C:plasma membrane"/>
    <property type="evidence" value="ECO:0007669"/>
    <property type="project" value="UniProtKB-SubCell"/>
</dbReference>
<evidence type="ECO:0000256" key="5">
    <source>
        <dbReference type="ARBA" id="ARBA00022989"/>
    </source>
</evidence>
<keyword evidence="5 7" id="KW-1133">Transmembrane helix</keyword>
<feature type="domain" description="Mechanosensitive ion channel transmembrane helices 2/3" evidence="10">
    <location>
        <begin position="143"/>
        <end position="184"/>
    </location>
</feature>
<protein>
    <recommendedName>
        <fullName evidence="13">Mechanosensitive ion channel family protein</fullName>
    </recommendedName>
</protein>
<feature type="transmembrane region" description="Helical" evidence="7">
    <location>
        <begin position="163"/>
        <end position="183"/>
    </location>
</feature>
<dbReference type="InterPro" id="IPR011014">
    <property type="entry name" value="MscS_channel_TM-2"/>
</dbReference>
<gene>
    <name evidence="11" type="ORF">CMTB2_04637</name>
</gene>
<reference evidence="11 12" key="1">
    <citation type="journal article" date="2011" name="Stand. Genomic Sci.">
        <title>Draft genome sequence of Caminibacter mediatlanticus strain TB-2, an epsilonproteobacterium isolated from a deep-sea hydrothermal vent.</title>
        <authorList>
            <person name="Giovannelli D."/>
            <person name="Ferriera S."/>
            <person name="Johnson J."/>
            <person name="Kravitz S."/>
            <person name="Perez-Rodriguez I."/>
            <person name="Ricci J."/>
            <person name="O'Brien C."/>
            <person name="Voordeckers J.W."/>
            <person name="Bini E."/>
            <person name="Vetriani C."/>
        </authorList>
    </citation>
    <scope>NUCLEOTIDE SEQUENCE [LARGE SCALE GENOMIC DNA]</scope>
    <source>
        <strain evidence="11 12">TB-2</strain>
    </source>
</reference>
<dbReference type="SUPFAM" id="SSF82689">
    <property type="entry name" value="Mechanosensitive channel protein MscS (YggB), C-terminal domain"/>
    <property type="match status" value="1"/>
</dbReference>
<feature type="transmembrane region" description="Helical" evidence="7">
    <location>
        <begin position="95"/>
        <end position="116"/>
    </location>
</feature>
<dbReference type="SUPFAM" id="SSF82861">
    <property type="entry name" value="Mechanosensitive channel protein MscS (YggB), transmembrane region"/>
    <property type="match status" value="1"/>
</dbReference>
<feature type="domain" description="Mechanosensitive ion channel MscS" evidence="8">
    <location>
        <begin position="185"/>
        <end position="252"/>
    </location>
</feature>
<evidence type="ECO:0000313" key="11">
    <source>
        <dbReference type="EMBL" id="EDM23213.1"/>
    </source>
</evidence>
<dbReference type="EMBL" id="ABCJ01000008">
    <property type="protein sequence ID" value="EDM23213.1"/>
    <property type="molecule type" value="Genomic_DNA"/>
</dbReference>
<comment type="caution">
    <text evidence="11">The sequence shown here is derived from an EMBL/GenBank/DDBJ whole genome shotgun (WGS) entry which is preliminary data.</text>
</comment>
<dbReference type="Gene3D" id="1.10.287.1260">
    <property type="match status" value="1"/>
</dbReference>
<dbReference type="InterPro" id="IPR006686">
    <property type="entry name" value="MscS_channel_CS"/>
</dbReference>
<evidence type="ECO:0000256" key="7">
    <source>
        <dbReference type="SAM" id="Phobius"/>
    </source>
</evidence>
<dbReference type="RefSeq" id="WP_007475227.1">
    <property type="nucleotide sequence ID" value="NZ_ABCJ01000008.1"/>
</dbReference>
<dbReference type="PANTHER" id="PTHR43634:SF2">
    <property type="entry name" value="LOW CONDUCTANCE MECHANOSENSITIVE CHANNEL YNAI"/>
    <property type="match status" value="1"/>
</dbReference>
<dbReference type="Gene3D" id="2.30.30.60">
    <property type="match status" value="1"/>
</dbReference>
<dbReference type="Gene3D" id="3.30.70.100">
    <property type="match status" value="1"/>
</dbReference>
<dbReference type="GO" id="GO:0008381">
    <property type="term" value="F:mechanosensitive monoatomic ion channel activity"/>
    <property type="evidence" value="ECO:0007669"/>
    <property type="project" value="UniProtKB-ARBA"/>
</dbReference>
<comment type="subcellular location">
    <subcellularLocation>
        <location evidence="1">Cell membrane</location>
        <topology evidence="1">Multi-pass membrane protein</topology>
    </subcellularLocation>
</comment>
<evidence type="ECO:0000256" key="6">
    <source>
        <dbReference type="ARBA" id="ARBA00023136"/>
    </source>
</evidence>
<evidence type="ECO:0000313" key="12">
    <source>
        <dbReference type="Proteomes" id="UP000003288"/>
    </source>
</evidence>
<accession>A0AAI9AGF5</accession>
<feature type="transmembrane region" description="Helical" evidence="7">
    <location>
        <begin position="137"/>
        <end position="157"/>
    </location>
</feature>
<sequence length="364" mass="41647">MGNNYLNELIKIMNYKLLTIPLYKIILAFLVLFLFLILRKIFTMFILSFLKKLTLKTKTNIDDKFILAIKNPLRFLFIIFGFYFFFQVLGVELQVINHIIKGLLILDIFWAIYNIIDVFQGEVYKVLGRFGKASRELASFIIKITKVLIISIGIIALLQDWGINVTGFIASLGLGGLAFALAAKDTAANIFGGIAILTDNIFKIGEWIKVGGAEGIVEDIGIRTTKIRAFDKRLIVVPNATIANSNVENFSRRDKRRIVMRIGLIYNTPKEIIEKIVNDIREMLKSHPDIAKDESLLIYFDEFEDSSLSIFCYFFTNTAVWSEYLRIKEDINLKIKDIVEKNGSSFAFPSNSIYFETPLRLEND</sequence>
<feature type="transmembrane region" description="Helical" evidence="7">
    <location>
        <begin position="71"/>
        <end position="89"/>
    </location>
</feature>
<dbReference type="InterPro" id="IPR045042">
    <property type="entry name" value="YnaI-like"/>
</dbReference>
<keyword evidence="4 7" id="KW-0812">Transmembrane</keyword>
<keyword evidence="6 7" id="KW-0472">Membrane</keyword>
<dbReference type="PANTHER" id="PTHR43634">
    <property type="entry name" value="OW CONDUCTANCE MECHANOSENSITIVE CHANNEL"/>
    <property type="match status" value="1"/>
</dbReference>
<dbReference type="PROSITE" id="PS01246">
    <property type="entry name" value="UPF0003"/>
    <property type="match status" value="1"/>
</dbReference>
<evidence type="ECO:0000256" key="1">
    <source>
        <dbReference type="ARBA" id="ARBA00004651"/>
    </source>
</evidence>
<dbReference type="SUPFAM" id="SSF50182">
    <property type="entry name" value="Sm-like ribonucleoproteins"/>
    <property type="match status" value="1"/>
</dbReference>
<evidence type="ECO:0000259" key="10">
    <source>
        <dbReference type="Pfam" id="PF21088"/>
    </source>
</evidence>
<dbReference type="AlphaFoldDB" id="A0AAI9AGF5"/>
<evidence type="ECO:0000256" key="2">
    <source>
        <dbReference type="ARBA" id="ARBA00008017"/>
    </source>
</evidence>
<proteinExistence type="inferred from homology"/>
<dbReference type="InterPro" id="IPR006685">
    <property type="entry name" value="MscS_channel_2nd"/>
</dbReference>
<keyword evidence="3" id="KW-1003">Cell membrane</keyword>
<dbReference type="Proteomes" id="UP000003288">
    <property type="component" value="Unassembled WGS sequence"/>
</dbReference>
<name>A0AAI9AGF5_9BACT</name>
<dbReference type="InterPro" id="IPR049278">
    <property type="entry name" value="MS_channel_C"/>
</dbReference>